<name>A0ABS9H468_9BACL</name>
<evidence type="ECO:0000313" key="4">
    <source>
        <dbReference type="Proteomes" id="UP001649381"/>
    </source>
</evidence>
<evidence type="ECO:0000259" key="2">
    <source>
        <dbReference type="PROSITE" id="PS51819"/>
    </source>
</evidence>
<dbReference type="InterPro" id="IPR018146">
    <property type="entry name" value="Glyoxalase_1_CS"/>
</dbReference>
<accession>A0ABS9H468</accession>
<reference evidence="3 4" key="1">
    <citation type="submission" date="2022-01" db="EMBL/GenBank/DDBJ databases">
        <title>Alkalihalobacillus sp. EGI L200015, a novel bacterium isolated from a salt lake sediment.</title>
        <authorList>
            <person name="Gao L."/>
            <person name="Fang B.-Z."/>
            <person name="Li W.-J."/>
        </authorList>
    </citation>
    <scope>NUCLEOTIDE SEQUENCE [LARGE SCALE GENOMIC DNA]</scope>
    <source>
        <strain evidence="3 4">KCTC 12718</strain>
    </source>
</reference>
<proteinExistence type="predicted"/>
<dbReference type="SUPFAM" id="SSF54593">
    <property type="entry name" value="Glyoxalase/Bleomycin resistance protein/Dihydroxybiphenyl dioxygenase"/>
    <property type="match status" value="2"/>
</dbReference>
<sequence>MTYHRLSNPYVDRIHLIVSNLKHSLSFYKNILGFKELEKNGNIVVLTADGKHPLVTLEEVDTAQPKQRNRTGLFHFAILLPTRKDLGNFINHVKTVNHPIQGGSDHLFSEALYLADPDGHGIEVYRDLPSEQWTWQNGELPLASDPIDIEGVLEEADGQWDGLPSETVLGHIHLHVHDLEAAKDFYVNGLGFDITIPIRQQALFVSTGGYHHHIGLNTWNGKGIAPPDESSMRMKSYSITYATEQERDHVISQLNELGYDVVISNDRVLTKDPSGNSIQLSTHNGS</sequence>
<keyword evidence="1" id="KW-0479">Metal-binding</keyword>
<feature type="domain" description="VOC" evidence="2">
    <location>
        <begin position="168"/>
        <end position="283"/>
    </location>
</feature>
<dbReference type="PROSITE" id="PS00934">
    <property type="entry name" value="GLYOXALASE_I_1"/>
    <property type="match status" value="1"/>
</dbReference>
<dbReference type="InterPro" id="IPR004360">
    <property type="entry name" value="Glyas_Fos-R_dOase_dom"/>
</dbReference>
<protein>
    <submittedName>
        <fullName evidence="3">VOC family protein</fullName>
    </submittedName>
</protein>
<keyword evidence="4" id="KW-1185">Reference proteome</keyword>
<dbReference type="InterPro" id="IPR029068">
    <property type="entry name" value="Glyas_Bleomycin-R_OHBP_Dase"/>
</dbReference>
<dbReference type="PANTHER" id="PTHR43279">
    <property type="entry name" value="CATECHOL-2,3-DIOXYGENASE"/>
    <property type="match status" value="1"/>
</dbReference>
<dbReference type="PANTHER" id="PTHR43279:SF1">
    <property type="entry name" value="CATECHOL-2,3-DIOXYGENASE"/>
    <property type="match status" value="1"/>
</dbReference>
<dbReference type="PROSITE" id="PS51819">
    <property type="entry name" value="VOC"/>
    <property type="match status" value="2"/>
</dbReference>
<evidence type="ECO:0000256" key="1">
    <source>
        <dbReference type="ARBA" id="ARBA00022723"/>
    </source>
</evidence>
<dbReference type="InterPro" id="IPR037523">
    <property type="entry name" value="VOC_core"/>
</dbReference>
<comment type="caution">
    <text evidence="3">The sequence shown here is derived from an EMBL/GenBank/DDBJ whole genome shotgun (WGS) entry which is preliminary data.</text>
</comment>
<feature type="domain" description="VOC" evidence="2">
    <location>
        <begin position="10"/>
        <end position="127"/>
    </location>
</feature>
<dbReference type="Proteomes" id="UP001649381">
    <property type="component" value="Unassembled WGS sequence"/>
</dbReference>
<organism evidence="3 4">
    <name type="scientific">Pseudalkalibacillus berkeleyi</name>
    <dbReference type="NCBI Taxonomy" id="1069813"/>
    <lineage>
        <taxon>Bacteria</taxon>
        <taxon>Bacillati</taxon>
        <taxon>Bacillota</taxon>
        <taxon>Bacilli</taxon>
        <taxon>Bacillales</taxon>
        <taxon>Fictibacillaceae</taxon>
        <taxon>Pseudalkalibacillus</taxon>
    </lineage>
</organism>
<dbReference type="EMBL" id="JAKIJS010000001">
    <property type="protein sequence ID" value="MCF6138678.1"/>
    <property type="molecule type" value="Genomic_DNA"/>
</dbReference>
<dbReference type="Gene3D" id="3.10.180.10">
    <property type="entry name" value="2,3-Dihydroxybiphenyl 1,2-Dioxygenase, domain 1"/>
    <property type="match status" value="2"/>
</dbReference>
<evidence type="ECO:0000313" key="3">
    <source>
        <dbReference type="EMBL" id="MCF6138678.1"/>
    </source>
</evidence>
<dbReference type="RefSeq" id="WP_236336186.1">
    <property type="nucleotide sequence ID" value="NZ_JAKIJS010000001.1"/>
</dbReference>
<gene>
    <name evidence="3" type="ORF">L2716_13150</name>
</gene>
<dbReference type="Pfam" id="PF00903">
    <property type="entry name" value="Glyoxalase"/>
    <property type="match status" value="2"/>
</dbReference>